<protein>
    <submittedName>
        <fullName evidence="1">E3 ubiquitin-protein ligase RNF144A-like</fullName>
    </submittedName>
</protein>
<dbReference type="EMBL" id="JAAIUW010000002">
    <property type="protein sequence ID" value="KAF7842211.1"/>
    <property type="molecule type" value="Genomic_DNA"/>
</dbReference>
<dbReference type="InterPro" id="IPR031127">
    <property type="entry name" value="E3_UB_ligase_RBR"/>
</dbReference>
<evidence type="ECO:0000313" key="2">
    <source>
        <dbReference type="Proteomes" id="UP000634136"/>
    </source>
</evidence>
<reference evidence="1" key="1">
    <citation type="submission" date="2020-09" db="EMBL/GenBank/DDBJ databases">
        <title>Genome-Enabled Discovery of Anthraquinone Biosynthesis in Senna tora.</title>
        <authorList>
            <person name="Kang S.-H."/>
            <person name="Pandey R.P."/>
            <person name="Lee C.-M."/>
            <person name="Sim J.-S."/>
            <person name="Jeong J.-T."/>
            <person name="Choi B.-S."/>
            <person name="Jung M."/>
            <person name="Ginzburg D."/>
            <person name="Zhao K."/>
            <person name="Won S.Y."/>
            <person name="Oh T.-J."/>
            <person name="Yu Y."/>
            <person name="Kim N.-H."/>
            <person name="Lee O.R."/>
            <person name="Lee T.-H."/>
            <person name="Bashyal P."/>
            <person name="Kim T.-S."/>
            <person name="Lee W.-H."/>
            <person name="Kawkins C."/>
            <person name="Kim C.-K."/>
            <person name="Kim J.S."/>
            <person name="Ahn B.O."/>
            <person name="Rhee S.Y."/>
            <person name="Sohng J.K."/>
        </authorList>
    </citation>
    <scope>NUCLEOTIDE SEQUENCE</scope>
    <source>
        <tissue evidence="1">Leaf</tissue>
    </source>
</reference>
<evidence type="ECO:0000313" key="1">
    <source>
        <dbReference type="EMBL" id="KAF7842211.1"/>
    </source>
</evidence>
<organism evidence="1 2">
    <name type="scientific">Senna tora</name>
    <dbReference type="NCBI Taxonomy" id="362788"/>
    <lineage>
        <taxon>Eukaryota</taxon>
        <taxon>Viridiplantae</taxon>
        <taxon>Streptophyta</taxon>
        <taxon>Embryophyta</taxon>
        <taxon>Tracheophyta</taxon>
        <taxon>Spermatophyta</taxon>
        <taxon>Magnoliopsida</taxon>
        <taxon>eudicotyledons</taxon>
        <taxon>Gunneridae</taxon>
        <taxon>Pentapetalae</taxon>
        <taxon>rosids</taxon>
        <taxon>fabids</taxon>
        <taxon>Fabales</taxon>
        <taxon>Fabaceae</taxon>
        <taxon>Caesalpinioideae</taxon>
        <taxon>Cassia clade</taxon>
        <taxon>Senna</taxon>
    </lineage>
</organism>
<comment type="caution">
    <text evidence="1">The sequence shown here is derived from an EMBL/GenBank/DDBJ whole genome shotgun (WGS) entry which is preliminary data.</text>
</comment>
<sequence length="87" mass="10048">MIDDEGGDIKESESPNCKRWFCAQCKVPWHSGIKCEEFQKLNKNEREKEDIMLMQLAQNKGCRGVLSANSTLRNQLVVSCMYMKCRS</sequence>
<dbReference type="PANTHER" id="PTHR11685">
    <property type="entry name" value="RBR FAMILY RING FINGER AND IBR DOMAIN-CONTAINING"/>
    <property type="match status" value="1"/>
</dbReference>
<dbReference type="Proteomes" id="UP000634136">
    <property type="component" value="Unassembled WGS sequence"/>
</dbReference>
<dbReference type="SUPFAM" id="SSF57850">
    <property type="entry name" value="RING/U-box"/>
    <property type="match status" value="1"/>
</dbReference>
<gene>
    <name evidence="1" type="ORF">G2W53_004509</name>
</gene>
<dbReference type="AlphaFoldDB" id="A0A834XDJ7"/>
<dbReference type="GO" id="GO:0004842">
    <property type="term" value="F:ubiquitin-protein transferase activity"/>
    <property type="evidence" value="ECO:0007669"/>
    <property type="project" value="InterPro"/>
</dbReference>
<dbReference type="GO" id="GO:0016567">
    <property type="term" value="P:protein ubiquitination"/>
    <property type="evidence" value="ECO:0007669"/>
    <property type="project" value="InterPro"/>
</dbReference>
<keyword evidence="2" id="KW-1185">Reference proteome</keyword>
<name>A0A834XDJ7_9FABA</name>
<dbReference type="OrthoDB" id="1404126at2759"/>
<proteinExistence type="predicted"/>
<accession>A0A834XDJ7</accession>